<keyword evidence="1" id="KW-0645">Protease</keyword>
<dbReference type="Proteomes" id="UP001548189">
    <property type="component" value="Unassembled WGS sequence"/>
</dbReference>
<keyword evidence="1" id="KW-0482">Metalloprotease</keyword>
<organism evidence="1 2">
    <name type="scientific">Aliikangiella maris</name>
    <dbReference type="NCBI Taxonomy" id="3162458"/>
    <lineage>
        <taxon>Bacteria</taxon>
        <taxon>Pseudomonadati</taxon>
        <taxon>Pseudomonadota</taxon>
        <taxon>Gammaproteobacteria</taxon>
        <taxon>Oceanospirillales</taxon>
        <taxon>Pleioneaceae</taxon>
        <taxon>Aliikangiella</taxon>
    </lineage>
</organism>
<keyword evidence="1" id="KW-0378">Hydrolase</keyword>
<dbReference type="InterPro" id="IPR034032">
    <property type="entry name" value="Zn_MMP-like_bac"/>
</dbReference>
<dbReference type="Pfam" id="PF17148">
    <property type="entry name" value="DUF5117"/>
    <property type="match status" value="1"/>
</dbReference>
<comment type="caution">
    <text evidence="1">The sequence shown here is derived from an EMBL/GenBank/DDBJ whole genome shotgun (WGS) entry which is preliminary data.</text>
</comment>
<dbReference type="EMBL" id="JBEVCJ010000002">
    <property type="protein sequence ID" value="MET1253960.1"/>
    <property type="molecule type" value="Genomic_DNA"/>
</dbReference>
<dbReference type="InterPro" id="IPR032534">
    <property type="entry name" value="EcxA_zinc-bd"/>
</dbReference>
<keyword evidence="2" id="KW-1185">Reference proteome</keyword>
<dbReference type="InterPro" id="IPR024079">
    <property type="entry name" value="MetalloPept_cat_dom_sf"/>
</dbReference>
<evidence type="ECO:0000313" key="2">
    <source>
        <dbReference type="Proteomes" id="UP001548189"/>
    </source>
</evidence>
<dbReference type="Gene3D" id="3.40.390.10">
    <property type="entry name" value="Collagenase (Catalytic Domain)"/>
    <property type="match status" value="1"/>
</dbReference>
<evidence type="ECO:0000313" key="1">
    <source>
        <dbReference type="EMBL" id="MET1253960.1"/>
    </source>
</evidence>
<dbReference type="InterPro" id="IPR033413">
    <property type="entry name" value="DUF5117"/>
</dbReference>
<sequence length="803" mass="90014">MNKMLIYLGCFIVALILSSETNAKSLAALEKLYSLDNGFVSVIHDKGEDKLYLKIENIGEEFIYQTSLPNGLGSNDIGLDRGQLGDTRLVTFERHGNKVFLKQIPTAFRAVTDNEQEASAVEEAFAPAVLWGFKIVDTGKGWVLVDASDFILQDIHGVGRTLERQQQGSGFRVDPSRSSVYMPRTTAFQDNTELEAIITLTGNKPGKYLAQVAADPYAITLKMHHSFIRLPDAGYKPRAYHPQSGYWSVQFMDYAQPINSHITQRFIARHRLEKKNPTAKVSEPVNPIVYYLDPGVPEPVKSALIDGAMWWNEAFTAIGYKNAFQVKMLPDNADPMDVRYNVIQWVHRATRGWSYGSSVVDPRTGEIIKGHVTLGSLRVRQDYLIAQALMGPFTKDEEDKALLDMALARIRQLSAHEVGHTLGIKHNFAASNYGRESVMDYPHPQFTVNANKVGVPNAYAVGMGKWDKAVIAYGYQQFEADKEQPGLDKIIADSEKAGLLFITDSDARSPGSPHAYASLWDNGNDAVVELENMYKVREVALNNFGARNLKWGRPWSDLQEILVPAYYFHRYQITAAAKWLGGMNFDYSVKRGNRLPQSSMVTGEQQSKALQSILKSLQPEFLSLKPELANLLLPKATGFQRTRESVQGETGTAFDQISLAAASAQHTLSLILHPQRLARIIEQSAVDANIPSIESIATELKQQVIEQNYDGIQSAIHQTVVDLIYSNYLNLLHDDRVSRQVRMQIFGVLLKEKDYLLRKLTAVRKTSSYYGFYAYQSKRLEELSIDKQKDLIELPKMPPGAPI</sequence>
<dbReference type="GO" id="GO:0008237">
    <property type="term" value="F:metallopeptidase activity"/>
    <property type="evidence" value="ECO:0007669"/>
    <property type="project" value="UniProtKB-KW"/>
</dbReference>
<accession>A0ABV2BPU0</accession>
<gene>
    <name evidence="1" type="ORF">ABVT43_02360</name>
</gene>
<reference evidence="1 2" key="1">
    <citation type="submission" date="2024-06" db="EMBL/GenBank/DDBJ databases">
        <authorList>
            <person name="Li F."/>
        </authorList>
    </citation>
    <scope>NUCLEOTIDE SEQUENCE [LARGE SCALE GENOMIC DNA]</scope>
    <source>
        <strain evidence="1 2">GXAS 311</strain>
    </source>
</reference>
<proteinExistence type="predicted"/>
<dbReference type="PANTHER" id="PTHR38478:SF1">
    <property type="entry name" value="ZINC DEPENDENT METALLOPROTEASE DOMAIN LIPOPROTEIN"/>
    <property type="match status" value="1"/>
</dbReference>
<protein>
    <submittedName>
        <fullName evidence="1">Zinc-dependent metalloprotease</fullName>
    </submittedName>
</protein>
<dbReference type="SUPFAM" id="SSF55486">
    <property type="entry name" value="Metalloproteases ('zincins'), catalytic domain"/>
    <property type="match status" value="1"/>
</dbReference>
<dbReference type="PANTHER" id="PTHR38478">
    <property type="entry name" value="PEPTIDASE M1A AND M12B"/>
    <property type="match status" value="1"/>
</dbReference>
<dbReference type="Pfam" id="PF16313">
    <property type="entry name" value="DUF4953"/>
    <property type="match status" value="1"/>
</dbReference>
<name>A0ABV2BPU0_9GAMM</name>
<dbReference type="CDD" id="cd04276">
    <property type="entry name" value="ZnMc_MMP_like_2"/>
    <property type="match status" value="1"/>
</dbReference>